<dbReference type="Proteomes" id="UP001141552">
    <property type="component" value="Unassembled WGS sequence"/>
</dbReference>
<dbReference type="PANTHER" id="PTHR35546">
    <property type="entry name" value="F-BOX PROTEIN INTERACTION DOMAIN PROTEIN-RELATED"/>
    <property type="match status" value="1"/>
</dbReference>
<dbReference type="InterPro" id="IPR055290">
    <property type="entry name" value="At3g26010-like"/>
</dbReference>
<reference evidence="1" key="2">
    <citation type="journal article" date="2023" name="Plants (Basel)">
        <title>Annotation of the Turnera subulata (Passifloraceae) Draft Genome Reveals the S-Locus Evolved after the Divergence of Turneroideae from Passifloroideae in a Stepwise Manner.</title>
        <authorList>
            <person name="Henning P.M."/>
            <person name="Roalson E.H."/>
            <person name="Mir W."/>
            <person name="McCubbin A.G."/>
            <person name="Shore J.S."/>
        </authorList>
    </citation>
    <scope>NUCLEOTIDE SEQUENCE</scope>
    <source>
        <strain evidence="1">F60SS</strain>
    </source>
</reference>
<gene>
    <name evidence="1" type="ORF">Tsubulata_025836</name>
</gene>
<dbReference type="PANTHER" id="PTHR35546:SF130">
    <property type="entry name" value="EXPRESSED PROTEIN"/>
    <property type="match status" value="1"/>
</dbReference>
<evidence type="ECO:0008006" key="3">
    <source>
        <dbReference type="Google" id="ProtNLM"/>
    </source>
</evidence>
<protein>
    <recommendedName>
        <fullName evidence="3">F-box associated domain-containing protein</fullName>
    </recommendedName>
</protein>
<dbReference type="EMBL" id="JAKUCV010005272">
    <property type="protein sequence ID" value="KAJ4831856.1"/>
    <property type="molecule type" value="Genomic_DNA"/>
</dbReference>
<dbReference type="AlphaFoldDB" id="A0A9Q0J6Y4"/>
<keyword evidence="2" id="KW-1185">Reference proteome</keyword>
<name>A0A9Q0J6Y4_9ROSI</name>
<reference evidence="1" key="1">
    <citation type="submission" date="2022-02" db="EMBL/GenBank/DDBJ databases">
        <authorList>
            <person name="Henning P.M."/>
            <person name="McCubbin A.G."/>
            <person name="Shore J.S."/>
        </authorList>
    </citation>
    <scope>NUCLEOTIDE SEQUENCE</scope>
    <source>
        <strain evidence="1">F60SS</strain>
        <tissue evidence="1">Leaves</tissue>
    </source>
</reference>
<dbReference type="OrthoDB" id="1157305at2759"/>
<sequence length="429" mass="49865">MTYRSKIILGQGGGFMFSRFGFLQSTTTTLVSKRILQSSNISTPIFSKKRSRRQDDDDCHHQPQSFIFVTNSVSHRGIDHRIINCGGCQHPLLSETRRFDLGFLPCFRPRRKPGSGKRGVHVRIAATCNDLLLCHSTHPGDMARRVYYLCNPLTKKWRALPHFCSKPPFMKDVVVGLVCYNQGNEFQVVRIHKRIAQVFSSKTNKWFKMDVPRYDSWFSGVNVMFSWNGILFYANAYNIFAYNPLEPERCHMTDTPREPNEKTIDSMVFGVCEGSLQLLQLCTYYGGGYFRVWELKDYEKGEWSLKYKLFFDEIDTDDKYLECELDYDRWQRIDILGLDPNHDGIIYICHSLEQHDPPKDPCSVPTRNFSCNLRTKEVKLLDANKLPISWERVSDINNRLQGWESENIFQYIIPERPSHVPVLRPAGSN</sequence>
<comment type="caution">
    <text evidence="1">The sequence shown here is derived from an EMBL/GenBank/DDBJ whole genome shotgun (WGS) entry which is preliminary data.</text>
</comment>
<evidence type="ECO:0000313" key="2">
    <source>
        <dbReference type="Proteomes" id="UP001141552"/>
    </source>
</evidence>
<evidence type="ECO:0000313" key="1">
    <source>
        <dbReference type="EMBL" id="KAJ4831856.1"/>
    </source>
</evidence>
<accession>A0A9Q0J6Y4</accession>
<proteinExistence type="predicted"/>
<organism evidence="1 2">
    <name type="scientific">Turnera subulata</name>
    <dbReference type="NCBI Taxonomy" id="218843"/>
    <lineage>
        <taxon>Eukaryota</taxon>
        <taxon>Viridiplantae</taxon>
        <taxon>Streptophyta</taxon>
        <taxon>Embryophyta</taxon>
        <taxon>Tracheophyta</taxon>
        <taxon>Spermatophyta</taxon>
        <taxon>Magnoliopsida</taxon>
        <taxon>eudicotyledons</taxon>
        <taxon>Gunneridae</taxon>
        <taxon>Pentapetalae</taxon>
        <taxon>rosids</taxon>
        <taxon>fabids</taxon>
        <taxon>Malpighiales</taxon>
        <taxon>Passifloraceae</taxon>
        <taxon>Turnera</taxon>
    </lineage>
</organism>